<protein>
    <submittedName>
        <fullName evidence="1">HXXXD-type acyl-transferase family protein</fullName>
    </submittedName>
</protein>
<keyword evidence="2" id="KW-1185">Reference proteome</keyword>
<sequence>MRNTHLKGTQISTQLKESLSKTLDPLYPFAARVRENLIINDYDEGVPYIETRVNTHLFEFLQNPPMELLDQCLPYAPFSYQPNPDQWFSQKWAANSRGACHEAVTSKNLSEASIIFPPQNPSPNHHLSVMEKIWFREAKSKTRRFVFDAKAIASLRSECKGERVPNPTRIEALSAFILKSAMLASRSTANSRFVLHQAVNLRRLTEPRLSTYTVGNLFLFASAAYNMEHAAEMGLHELVARMKQAVGSINREYLKTLHGDESFPKVFEYIKQIEEVSTHKNLNAIISSSWLEFGFNEVDFGWGNPIWSGISGEFGSFRNVTIFKEIGSADYDNAVEAWVTLDEKIMSVLEHDPQFLAFASPNPSIII</sequence>
<reference evidence="2" key="1">
    <citation type="journal article" date="2023" name="Hortic. Res.">
        <title>A chromosome-level phased genome enabling allele-level studies in sweet orange: a case study on citrus Huanglongbing tolerance.</title>
        <authorList>
            <person name="Wu B."/>
            <person name="Yu Q."/>
            <person name="Deng Z."/>
            <person name="Duan Y."/>
            <person name="Luo F."/>
            <person name="Gmitter F. Jr."/>
        </authorList>
    </citation>
    <scope>NUCLEOTIDE SEQUENCE [LARGE SCALE GENOMIC DNA]</scope>
    <source>
        <strain evidence="2">cv. Valencia</strain>
    </source>
</reference>
<comment type="caution">
    <text evidence="1">The sequence shown here is derived from an EMBL/GenBank/DDBJ whole genome shotgun (WGS) entry which is preliminary data.</text>
</comment>
<evidence type="ECO:0000313" key="1">
    <source>
        <dbReference type="EMBL" id="KAH9697075.1"/>
    </source>
</evidence>
<proteinExistence type="predicted"/>
<gene>
    <name evidence="1" type="ORF">KPL71_023457</name>
</gene>
<dbReference type="EMBL" id="CM039177">
    <property type="protein sequence ID" value="KAH9697075.1"/>
    <property type="molecule type" value="Genomic_DNA"/>
</dbReference>
<evidence type="ECO:0000313" key="2">
    <source>
        <dbReference type="Proteomes" id="UP000829398"/>
    </source>
</evidence>
<name>A0ACB8IJI8_CITSI</name>
<accession>A0ACB8IJI8</accession>
<dbReference type="Proteomes" id="UP000829398">
    <property type="component" value="Chromosome 8"/>
</dbReference>
<organism evidence="1 2">
    <name type="scientific">Citrus sinensis</name>
    <name type="common">Sweet orange</name>
    <name type="synonym">Citrus aurantium var. sinensis</name>
    <dbReference type="NCBI Taxonomy" id="2711"/>
    <lineage>
        <taxon>Eukaryota</taxon>
        <taxon>Viridiplantae</taxon>
        <taxon>Streptophyta</taxon>
        <taxon>Embryophyta</taxon>
        <taxon>Tracheophyta</taxon>
        <taxon>Spermatophyta</taxon>
        <taxon>Magnoliopsida</taxon>
        <taxon>eudicotyledons</taxon>
        <taxon>Gunneridae</taxon>
        <taxon>Pentapetalae</taxon>
        <taxon>rosids</taxon>
        <taxon>malvids</taxon>
        <taxon>Sapindales</taxon>
        <taxon>Rutaceae</taxon>
        <taxon>Aurantioideae</taxon>
        <taxon>Citrus</taxon>
    </lineage>
</organism>